<dbReference type="PANTHER" id="PTHR30466">
    <property type="entry name" value="FLAVIN REDUCTASE"/>
    <property type="match status" value="1"/>
</dbReference>
<accession>A0A7W7CGX7</accession>
<dbReference type="PANTHER" id="PTHR30466:SF11">
    <property type="entry name" value="FLAVIN-DEPENDENT MONOOXYGENASE, REDUCTASE SUBUNIT HSAB"/>
    <property type="match status" value="1"/>
</dbReference>
<evidence type="ECO:0000313" key="4">
    <source>
        <dbReference type="EMBL" id="MBB4681040.1"/>
    </source>
</evidence>
<dbReference type="RefSeq" id="WP_185007289.1">
    <property type="nucleotide sequence ID" value="NZ_BAAAUI010000039.1"/>
</dbReference>
<dbReference type="InterPro" id="IPR054682">
    <property type="entry name" value="HsaB"/>
</dbReference>
<dbReference type="GO" id="GO:0004497">
    <property type="term" value="F:monooxygenase activity"/>
    <property type="evidence" value="ECO:0007669"/>
    <property type="project" value="UniProtKB-KW"/>
</dbReference>
<dbReference type="InterPro" id="IPR012349">
    <property type="entry name" value="Split_barrel_FMN-bd"/>
</dbReference>
<dbReference type="InterPro" id="IPR050268">
    <property type="entry name" value="NADH-dep_flavin_reductase"/>
</dbReference>
<keyword evidence="5" id="KW-1185">Reference proteome</keyword>
<dbReference type="SMART" id="SM00903">
    <property type="entry name" value="Flavin_Reduct"/>
    <property type="match status" value="1"/>
</dbReference>
<comment type="caution">
    <text evidence="4">The sequence shown here is derived from an EMBL/GenBank/DDBJ whole genome shotgun (WGS) entry which is preliminary data.</text>
</comment>
<dbReference type="GO" id="GO:0042602">
    <property type="term" value="F:riboflavin reductase (NADPH) activity"/>
    <property type="evidence" value="ECO:0007669"/>
    <property type="project" value="TreeGrafter"/>
</dbReference>
<gene>
    <name evidence="4" type="ORF">HNR67_007158</name>
</gene>
<comment type="similarity">
    <text evidence="1">Belongs to the non-flavoprotein flavin reductase family.</text>
</comment>
<feature type="domain" description="Flavin reductase like" evidence="3">
    <location>
        <begin position="16"/>
        <end position="156"/>
    </location>
</feature>
<evidence type="ECO:0000256" key="2">
    <source>
        <dbReference type="ARBA" id="ARBA00023002"/>
    </source>
</evidence>
<dbReference type="InterPro" id="IPR002563">
    <property type="entry name" value="Flavin_Rdtase-like_dom"/>
</dbReference>
<sequence>MTVDSGLTADRFRAVLGHFCTGVAVVTAPGPVGFACQSFAALSLDPPLVLFCAGHTSRSLPLIRQAGVFAVNMLAEDQQGLSTVFGRSGPDKFAGVDWNPAGSGSPLLAGVLTWADCELRAEHDAGDHVIVVGEVRELGPVSERRPLLFYRGRYAATDGGGESPGHLDSLFTWSRPTDWM</sequence>
<evidence type="ECO:0000313" key="5">
    <source>
        <dbReference type="Proteomes" id="UP000533598"/>
    </source>
</evidence>
<dbReference type="Proteomes" id="UP000533598">
    <property type="component" value="Unassembled WGS sequence"/>
</dbReference>
<proteinExistence type="inferred from homology"/>
<evidence type="ECO:0000256" key="1">
    <source>
        <dbReference type="ARBA" id="ARBA00008898"/>
    </source>
</evidence>
<evidence type="ECO:0000259" key="3">
    <source>
        <dbReference type="SMART" id="SM00903"/>
    </source>
</evidence>
<protein>
    <submittedName>
        <fullName evidence="4">3-hydroxy-9,10-secoandrosta-1,3,5(10)-triene-9, 17-dione monooxygenase reductase component</fullName>
        <ecNumber evidence="4">1.5.1.-</ecNumber>
    </submittedName>
</protein>
<dbReference type="EMBL" id="JACHMH010000001">
    <property type="protein sequence ID" value="MBB4681040.1"/>
    <property type="molecule type" value="Genomic_DNA"/>
</dbReference>
<dbReference type="SUPFAM" id="SSF50475">
    <property type="entry name" value="FMN-binding split barrel"/>
    <property type="match status" value="1"/>
</dbReference>
<dbReference type="Pfam" id="PF01613">
    <property type="entry name" value="Flavin_Reduct"/>
    <property type="match status" value="1"/>
</dbReference>
<dbReference type="EC" id="1.5.1.-" evidence="4"/>
<dbReference type="NCBIfam" id="NF045630">
    <property type="entry name" value="monooxsub_HsaB"/>
    <property type="match status" value="1"/>
</dbReference>
<dbReference type="AlphaFoldDB" id="A0A7W7CGX7"/>
<dbReference type="GO" id="GO:0010181">
    <property type="term" value="F:FMN binding"/>
    <property type="evidence" value="ECO:0007669"/>
    <property type="project" value="InterPro"/>
</dbReference>
<organism evidence="4 5">
    <name type="scientific">Crossiella cryophila</name>
    <dbReference type="NCBI Taxonomy" id="43355"/>
    <lineage>
        <taxon>Bacteria</taxon>
        <taxon>Bacillati</taxon>
        <taxon>Actinomycetota</taxon>
        <taxon>Actinomycetes</taxon>
        <taxon>Pseudonocardiales</taxon>
        <taxon>Pseudonocardiaceae</taxon>
        <taxon>Crossiella</taxon>
    </lineage>
</organism>
<keyword evidence="4" id="KW-0503">Monooxygenase</keyword>
<reference evidence="4 5" key="1">
    <citation type="submission" date="2020-08" db="EMBL/GenBank/DDBJ databases">
        <title>Sequencing the genomes of 1000 actinobacteria strains.</title>
        <authorList>
            <person name="Klenk H.-P."/>
        </authorList>
    </citation>
    <scope>NUCLEOTIDE SEQUENCE [LARGE SCALE GENOMIC DNA]</scope>
    <source>
        <strain evidence="4 5">DSM 44230</strain>
    </source>
</reference>
<dbReference type="Gene3D" id="2.30.110.10">
    <property type="entry name" value="Electron Transport, Fmn-binding Protein, Chain A"/>
    <property type="match status" value="1"/>
</dbReference>
<name>A0A7W7CGX7_9PSEU</name>
<keyword evidence="2 4" id="KW-0560">Oxidoreductase</keyword>